<dbReference type="EMBL" id="CP040736">
    <property type="protein sequence ID" value="QCX24575.1"/>
    <property type="molecule type" value="Genomic_DNA"/>
</dbReference>
<organism evidence="1 2">
    <name type="scientific">Companilactobacillus futsaii</name>
    <dbReference type="NCBI Taxonomy" id="938155"/>
    <lineage>
        <taxon>Bacteria</taxon>
        <taxon>Bacillati</taxon>
        <taxon>Bacillota</taxon>
        <taxon>Bacilli</taxon>
        <taxon>Lactobacillales</taxon>
        <taxon>Lactobacillaceae</taxon>
        <taxon>Companilactobacillus</taxon>
    </lineage>
</organism>
<sequence>MKIYILASREKDTKEKYIPSFNSSYDGIEKINAFPDANSAQRCLEIKKRLYKDSEFKLFTYENDELESFKFND</sequence>
<gene>
    <name evidence="1" type="ORF">FG051_05390</name>
</gene>
<protein>
    <submittedName>
        <fullName evidence="1">Uncharacterized protein</fullName>
    </submittedName>
</protein>
<accession>A0A5B7T2R0</accession>
<dbReference type="RefSeq" id="WP_057815926.1">
    <property type="nucleotide sequence ID" value="NZ_CP040736.1"/>
</dbReference>
<evidence type="ECO:0000313" key="1">
    <source>
        <dbReference type="EMBL" id="QCX24575.1"/>
    </source>
</evidence>
<reference evidence="1 2" key="1">
    <citation type="submission" date="2019-05" db="EMBL/GenBank/DDBJ databases">
        <title>Genome Sequence of Lactobacillus futsaii Y97, a Potential Probiotic Strain Isolated from the Futsai of Taiwan.</title>
        <authorList>
            <person name="Du X."/>
        </authorList>
    </citation>
    <scope>NUCLEOTIDE SEQUENCE [LARGE SCALE GENOMIC DNA]</scope>
    <source>
        <strain evidence="1 2">Y97</strain>
    </source>
</reference>
<dbReference type="AlphaFoldDB" id="A0A5B7T2R0"/>
<name>A0A5B7T2R0_9LACO</name>
<dbReference type="KEGG" id="lft:FG051_05390"/>
<proteinExistence type="predicted"/>
<evidence type="ECO:0000313" key="2">
    <source>
        <dbReference type="Proteomes" id="UP000310673"/>
    </source>
</evidence>
<dbReference type="Proteomes" id="UP000310673">
    <property type="component" value="Chromosome"/>
</dbReference>